<evidence type="ECO:0000256" key="3">
    <source>
        <dbReference type="SAM" id="MobiDB-lite"/>
    </source>
</evidence>
<dbReference type="Gene3D" id="3.10.310.10">
    <property type="entry name" value="Diaminopimelate Epimerase, Chain A, domain 1"/>
    <property type="match status" value="2"/>
</dbReference>
<evidence type="ECO:0000259" key="4">
    <source>
        <dbReference type="PROSITE" id="PS51186"/>
    </source>
</evidence>
<feature type="compositionally biased region" description="Polar residues" evidence="3">
    <location>
        <begin position="22"/>
        <end position="44"/>
    </location>
</feature>
<reference evidence="5 6" key="1">
    <citation type="journal article" date="2021" name="Sci. Rep.">
        <title>The genome of the diatom Chaetoceros tenuissimus carries an ancient integrated fragment of an extant virus.</title>
        <authorList>
            <person name="Hongo Y."/>
            <person name="Kimura K."/>
            <person name="Takaki Y."/>
            <person name="Yoshida Y."/>
            <person name="Baba S."/>
            <person name="Kobayashi G."/>
            <person name="Nagasaki K."/>
            <person name="Hano T."/>
            <person name="Tomaru Y."/>
        </authorList>
    </citation>
    <scope>NUCLEOTIDE SEQUENCE [LARGE SCALE GENOMIC DNA]</scope>
    <source>
        <strain evidence="5 6">NIES-3715</strain>
    </source>
</reference>
<dbReference type="EMBL" id="BLLK01000038">
    <property type="protein sequence ID" value="GFH49853.1"/>
    <property type="molecule type" value="Genomic_DNA"/>
</dbReference>
<comment type="caution">
    <text evidence="5">The sequence shown here is derived from an EMBL/GenBank/DDBJ whole genome shotgun (WGS) entry which is preliminary data.</text>
</comment>
<evidence type="ECO:0000313" key="6">
    <source>
        <dbReference type="Proteomes" id="UP001054902"/>
    </source>
</evidence>
<gene>
    <name evidence="5" type="ORF">CTEN210_06329</name>
</gene>
<dbReference type="InterPro" id="IPR016181">
    <property type="entry name" value="Acyl_CoA_acyltransferase"/>
</dbReference>
<dbReference type="AlphaFoldDB" id="A0AAD3CPN4"/>
<evidence type="ECO:0000256" key="1">
    <source>
        <dbReference type="ARBA" id="ARBA00008270"/>
    </source>
</evidence>
<feature type="domain" description="N-acetyltransferase" evidence="4">
    <location>
        <begin position="51"/>
        <end position="254"/>
    </location>
</feature>
<dbReference type="PROSITE" id="PS51186">
    <property type="entry name" value="GNAT"/>
    <property type="match status" value="1"/>
</dbReference>
<dbReference type="Proteomes" id="UP001054902">
    <property type="component" value="Unassembled WGS sequence"/>
</dbReference>
<dbReference type="GO" id="GO:0005737">
    <property type="term" value="C:cytoplasm"/>
    <property type="evidence" value="ECO:0007669"/>
    <property type="project" value="TreeGrafter"/>
</dbReference>
<dbReference type="Pfam" id="PF02567">
    <property type="entry name" value="PhzC-PhzF"/>
    <property type="match status" value="1"/>
</dbReference>
<evidence type="ECO:0000256" key="2">
    <source>
        <dbReference type="ARBA" id="ARBA00023235"/>
    </source>
</evidence>
<keyword evidence="6" id="KW-1185">Reference proteome</keyword>
<feature type="compositionally biased region" description="Polar residues" evidence="3">
    <location>
        <begin position="1"/>
        <end position="11"/>
    </location>
</feature>
<protein>
    <recommendedName>
        <fullName evidence="4">N-acetyltransferase domain-containing protein</fullName>
    </recommendedName>
</protein>
<evidence type="ECO:0000313" key="5">
    <source>
        <dbReference type="EMBL" id="GFH49853.1"/>
    </source>
</evidence>
<dbReference type="NCBIfam" id="TIGR00654">
    <property type="entry name" value="PhzF_family"/>
    <property type="match status" value="1"/>
</dbReference>
<dbReference type="InterPro" id="IPR003719">
    <property type="entry name" value="Phenazine_PhzF-like"/>
</dbReference>
<dbReference type="InterPro" id="IPR000182">
    <property type="entry name" value="GNAT_dom"/>
</dbReference>
<accession>A0AAD3CPN4</accession>
<sequence length="580" mass="64303">MHLTSLFNMEASNEEKAPPPVSTNNTDVEESTNAPLEDPNNATPTKVEPTLLFRNVCPTDLAKITALEKASYPADEAASRAKIQYRQHHAAAFFRCAVLVNEISPINSTNSADEKDTNDASISFMNDNLNSLNGMGEIVGFITATRCHKFDEESMKTHVPSGKYLAIHSVVVDEKYRKLGIGTRMMKDYINAIESIRANQSGTKLKYPIEKIVLLSKMSNVPFYIRSGFAVMGKSQIQHGQDDWYDCEMVMKEVTETVKKDKSYECWIMDSFATATKGTGNPAGVVLITDAGQMDVEGEEQFDPHSEDNQNWMKVVAKEFNLSETAFIWERPNTDGLEYNIRYYTCNGTEVELCGHATLASSHVVFDKLVEVGRRDISITFYASSDVLKCKPAAGRKIHMEFPAKNTVEFEADSEDEKAAKQTIRESLFPNMSEDDFDSTIRYIGVDDGCDDLFVELTADAFFSIPEASEISYVPMMTFDGYSRGIIVCCTVPDELKEAGEKADFFSRFFGPKVGINEDPVTGSAHCVLGPYFTKQLEKNCVVGSQKSERGGTVECTLLEDGVVRIAGSVTKAMSGNLFL</sequence>
<dbReference type="PANTHER" id="PTHR13774">
    <property type="entry name" value="PHENAZINE BIOSYNTHESIS PROTEIN"/>
    <property type="match status" value="1"/>
</dbReference>
<dbReference type="CDD" id="cd04301">
    <property type="entry name" value="NAT_SF"/>
    <property type="match status" value="1"/>
</dbReference>
<dbReference type="SUPFAM" id="SSF54506">
    <property type="entry name" value="Diaminopimelate epimerase-like"/>
    <property type="match status" value="1"/>
</dbReference>
<dbReference type="GO" id="GO:0016853">
    <property type="term" value="F:isomerase activity"/>
    <property type="evidence" value="ECO:0007669"/>
    <property type="project" value="UniProtKB-KW"/>
</dbReference>
<organism evidence="5 6">
    <name type="scientific">Chaetoceros tenuissimus</name>
    <dbReference type="NCBI Taxonomy" id="426638"/>
    <lineage>
        <taxon>Eukaryota</taxon>
        <taxon>Sar</taxon>
        <taxon>Stramenopiles</taxon>
        <taxon>Ochrophyta</taxon>
        <taxon>Bacillariophyta</taxon>
        <taxon>Coscinodiscophyceae</taxon>
        <taxon>Chaetocerotophycidae</taxon>
        <taxon>Chaetocerotales</taxon>
        <taxon>Chaetocerotaceae</taxon>
        <taxon>Chaetoceros</taxon>
    </lineage>
</organism>
<feature type="region of interest" description="Disordered" evidence="3">
    <location>
        <begin position="1"/>
        <end position="46"/>
    </location>
</feature>
<proteinExistence type="inferred from homology"/>
<keyword evidence="2" id="KW-0413">Isomerase</keyword>
<dbReference type="PANTHER" id="PTHR13774:SF17">
    <property type="entry name" value="PHENAZINE BIOSYNTHESIS-LIKE DOMAIN-CONTAINING PROTEIN"/>
    <property type="match status" value="1"/>
</dbReference>
<dbReference type="Pfam" id="PF00583">
    <property type="entry name" value="Acetyltransf_1"/>
    <property type="match status" value="1"/>
</dbReference>
<dbReference type="Gene3D" id="3.40.630.30">
    <property type="match status" value="1"/>
</dbReference>
<dbReference type="GO" id="GO:0016747">
    <property type="term" value="F:acyltransferase activity, transferring groups other than amino-acyl groups"/>
    <property type="evidence" value="ECO:0007669"/>
    <property type="project" value="InterPro"/>
</dbReference>
<name>A0AAD3CPN4_9STRA</name>
<comment type="similarity">
    <text evidence="1">Belongs to the PhzF family.</text>
</comment>
<dbReference type="SUPFAM" id="SSF55729">
    <property type="entry name" value="Acyl-CoA N-acyltransferases (Nat)"/>
    <property type="match status" value="1"/>
</dbReference>